<dbReference type="KEGG" id="gsh:117354404"/>
<evidence type="ECO:0000256" key="12">
    <source>
        <dbReference type="ARBA" id="ARBA00023242"/>
    </source>
</evidence>
<keyword evidence="17" id="KW-1185">Reference proteome</keyword>
<evidence type="ECO:0000256" key="9">
    <source>
        <dbReference type="ARBA" id="ARBA00022794"/>
    </source>
</evidence>
<dbReference type="SMART" id="SM00864">
    <property type="entry name" value="Tubulin"/>
    <property type="match status" value="1"/>
</dbReference>
<dbReference type="PANTHER" id="PTHR11588">
    <property type="entry name" value="TUBULIN"/>
    <property type="match status" value="1"/>
</dbReference>
<evidence type="ECO:0000256" key="5">
    <source>
        <dbReference type="ARBA" id="ARBA00014184"/>
    </source>
</evidence>
<evidence type="ECO:0000256" key="3">
    <source>
        <dbReference type="ARBA" id="ARBA00004138"/>
    </source>
</evidence>
<dbReference type="InterPro" id="IPR008280">
    <property type="entry name" value="Tub_FtsZ_C"/>
</dbReference>
<evidence type="ECO:0000256" key="6">
    <source>
        <dbReference type="ARBA" id="ARBA00022490"/>
    </source>
</evidence>
<keyword evidence="10" id="KW-0342">GTP-binding</keyword>
<dbReference type="Gene3D" id="1.10.287.600">
    <property type="entry name" value="Helix hairpin bin"/>
    <property type="match status" value="1"/>
</dbReference>
<evidence type="ECO:0000256" key="8">
    <source>
        <dbReference type="ARBA" id="ARBA00022741"/>
    </source>
</evidence>
<comment type="function">
    <text evidence="15">Acts as a positive regulator of hedgehog signaling and regulates ciliary function.</text>
</comment>
<evidence type="ECO:0000256" key="2">
    <source>
        <dbReference type="ARBA" id="ARBA00004123"/>
    </source>
</evidence>
<dbReference type="Pfam" id="PF00091">
    <property type="entry name" value="Tubulin"/>
    <property type="match status" value="1"/>
</dbReference>
<dbReference type="PRINTS" id="PR01161">
    <property type="entry name" value="TUBULIN"/>
</dbReference>
<proteinExistence type="inferred from homology"/>
<evidence type="ECO:0000256" key="1">
    <source>
        <dbReference type="ARBA" id="ARBA00004114"/>
    </source>
</evidence>
<dbReference type="FunFam" id="3.40.50.1440:FF:000047">
    <property type="entry name" value="Tubulin delta chain"/>
    <property type="match status" value="1"/>
</dbReference>
<evidence type="ECO:0000256" key="11">
    <source>
        <dbReference type="ARBA" id="ARBA00023212"/>
    </source>
</evidence>
<protein>
    <recommendedName>
        <fullName evidence="5">Tubulin delta chain</fullName>
    </recommendedName>
    <alternativeName>
        <fullName evidence="14">Delta-tubulin</fullName>
    </alternativeName>
</protein>
<dbReference type="Proteomes" id="UP000515159">
    <property type="component" value="Chromosome 2"/>
</dbReference>
<dbReference type="GeneID" id="117354404"/>
<dbReference type="GO" id="GO:0030030">
    <property type="term" value="P:cell projection organization"/>
    <property type="evidence" value="ECO:0007669"/>
    <property type="project" value="UniProtKB-KW"/>
</dbReference>
<evidence type="ECO:0000256" key="13">
    <source>
        <dbReference type="ARBA" id="ARBA00023273"/>
    </source>
</evidence>
<evidence type="ECO:0000259" key="16">
    <source>
        <dbReference type="SMART" id="SM00864"/>
    </source>
</evidence>
<keyword evidence="11" id="KW-0206">Cytoskeleton</keyword>
<dbReference type="AlphaFoldDB" id="A0A6P8QM02"/>
<dbReference type="GO" id="GO:0005525">
    <property type="term" value="F:GTP binding"/>
    <property type="evidence" value="ECO:0007669"/>
    <property type="project" value="UniProtKB-KW"/>
</dbReference>
<evidence type="ECO:0000313" key="17">
    <source>
        <dbReference type="Proteomes" id="UP000515159"/>
    </source>
</evidence>
<keyword evidence="9" id="KW-0970">Cilium biogenesis/degradation</keyword>
<gene>
    <name evidence="18" type="primary">LOC117354404</name>
</gene>
<dbReference type="SUPFAM" id="SSF52490">
    <property type="entry name" value="Tubulin nucleotide-binding domain-like"/>
    <property type="match status" value="1"/>
</dbReference>
<name>A0A6P8QM02_GEOSA</name>
<feature type="domain" description="Tubulin/FtsZ GTPase" evidence="16">
    <location>
        <begin position="109"/>
        <end position="316"/>
    </location>
</feature>
<dbReference type="InterPro" id="IPR003008">
    <property type="entry name" value="Tubulin_FtsZ_GTPase"/>
</dbReference>
<dbReference type="GO" id="GO:0007017">
    <property type="term" value="P:microtubule-based process"/>
    <property type="evidence" value="ECO:0007669"/>
    <property type="project" value="InterPro"/>
</dbReference>
<evidence type="ECO:0000256" key="4">
    <source>
        <dbReference type="ARBA" id="ARBA00009636"/>
    </source>
</evidence>
<dbReference type="InParanoid" id="A0A6P8QM02"/>
<comment type="subcellular location">
    <subcellularLocation>
        <location evidence="3">Cell projection</location>
        <location evidence="3">Cilium</location>
    </subcellularLocation>
    <subcellularLocation>
        <location evidence="1">Cytoplasm</location>
        <location evidence="1">Cytoskeleton</location>
        <location evidence="1">Microtubule organizing center</location>
        <location evidence="1">Centrosome</location>
        <location evidence="1">Centriole</location>
    </subcellularLocation>
    <subcellularLocation>
        <location evidence="2">Nucleus</location>
    </subcellularLocation>
</comment>
<reference evidence="18" key="1">
    <citation type="submission" date="2025-08" db="UniProtKB">
        <authorList>
            <consortium name="RefSeq"/>
        </authorList>
    </citation>
    <scope>IDENTIFICATION</scope>
</reference>
<sequence>MFSEAHGGLELGHASSSPFFFFFAADFPAPLLSFRLPPNSQHQRKLQLIYFLLGNQVAGAEKQVCLGCQSSLTNLPAVHYKVGQCGNQIGLEWWQILTCESSTFQESDRYPFFTHDEKLSALCVDSELKVVRNLQKQIKRGVFRDSNLILGQRGRGNNWAYGYHGARSDDEVSLLEKTMESFRKEVERKDCYCGTVLLHSLCGGTGSGLGARLCETIRDEYPLGYILSVTVAPHQTGESPLQNYNSLLSLSWLQRYADGVLLFHNDDVLKRTANVLKNTTTVPTGTHPQISFSSMNTYIASCLAGLLYPINMLKTGSKISMGMEPWELLRSVCPIPAMKFLYTAQACKRGTAFWDSLASSVVHALPRESPSGHPHYSTSVLAVARSNQDDSFVHSQNSVLLKLKQAYRCVPWNPFPLDCWIDFKNIIDPGHHSHSLTVCANSSSVMDLLKWVMEKAHVMYEAHAYLHWYWKYGCEEEDFRQAFDTLHSVINDYSSVGD</sequence>
<keyword evidence="7" id="KW-0493">Microtubule</keyword>
<evidence type="ECO:0000313" key="18">
    <source>
        <dbReference type="RefSeq" id="XP_033787771.1"/>
    </source>
</evidence>
<keyword evidence="6" id="KW-0963">Cytoplasm</keyword>
<dbReference type="RefSeq" id="XP_033787771.1">
    <property type="nucleotide sequence ID" value="XM_033931880.1"/>
</dbReference>
<evidence type="ECO:0000256" key="10">
    <source>
        <dbReference type="ARBA" id="ARBA00023134"/>
    </source>
</evidence>
<keyword evidence="13" id="KW-0966">Cell projection</keyword>
<dbReference type="GO" id="GO:0005200">
    <property type="term" value="F:structural constituent of cytoskeleton"/>
    <property type="evidence" value="ECO:0007669"/>
    <property type="project" value="InterPro"/>
</dbReference>
<dbReference type="Gene3D" id="3.40.50.1440">
    <property type="entry name" value="Tubulin/FtsZ, GTPase domain"/>
    <property type="match status" value="1"/>
</dbReference>
<evidence type="ECO:0000256" key="14">
    <source>
        <dbReference type="ARBA" id="ARBA00030594"/>
    </source>
</evidence>
<dbReference type="PRINTS" id="PR01224">
    <property type="entry name" value="DELTATUBULIN"/>
</dbReference>
<dbReference type="GO" id="GO:0005929">
    <property type="term" value="C:cilium"/>
    <property type="evidence" value="ECO:0007669"/>
    <property type="project" value="UniProtKB-SubCell"/>
</dbReference>
<dbReference type="GO" id="GO:0005814">
    <property type="term" value="C:centriole"/>
    <property type="evidence" value="ECO:0007669"/>
    <property type="project" value="UniProtKB-SubCell"/>
</dbReference>
<organism evidence="17 18">
    <name type="scientific">Geotrypetes seraphini</name>
    <name type="common">Gaboon caecilian</name>
    <name type="synonym">Caecilia seraphini</name>
    <dbReference type="NCBI Taxonomy" id="260995"/>
    <lineage>
        <taxon>Eukaryota</taxon>
        <taxon>Metazoa</taxon>
        <taxon>Chordata</taxon>
        <taxon>Craniata</taxon>
        <taxon>Vertebrata</taxon>
        <taxon>Euteleostomi</taxon>
        <taxon>Amphibia</taxon>
        <taxon>Gymnophiona</taxon>
        <taxon>Geotrypetes</taxon>
    </lineage>
</organism>
<dbReference type="GO" id="GO:0005634">
    <property type="term" value="C:nucleus"/>
    <property type="evidence" value="ECO:0007669"/>
    <property type="project" value="UniProtKB-SubCell"/>
</dbReference>
<accession>A0A6P8QM02</accession>
<dbReference type="InterPro" id="IPR023123">
    <property type="entry name" value="Tubulin_C"/>
</dbReference>
<dbReference type="GO" id="GO:0005874">
    <property type="term" value="C:microtubule"/>
    <property type="evidence" value="ECO:0007669"/>
    <property type="project" value="UniProtKB-KW"/>
</dbReference>
<keyword evidence="8" id="KW-0547">Nucleotide-binding</keyword>
<comment type="similarity">
    <text evidence="4">Belongs to the tubulin family.</text>
</comment>
<dbReference type="CDD" id="cd02189">
    <property type="entry name" value="delta_zeta_tubulin-like"/>
    <property type="match status" value="1"/>
</dbReference>
<dbReference type="SUPFAM" id="SSF55307">
    <property type="entry name" value="Tubulin C-terminal domain-like"/>
    <property type="match status" value="1"/>
</dbReference>
<keyword evidence="12" id="KW-0539">Nucleus</keyword>
<dbReference type="InterPro" id="IPR000217">
    <property type="entry name" value="Tubulin"/>
</dbReference>
<evidence type="ECO:0000256" key="15">
    <source>
        <dbReference type="ARBA" id="ARBA00046149"/>
    </source>
</evidence>
<dbReference type="OrthoDB" id="2588702at2759"/>
<evidence type="ECO:0000256" key="7">
    <source>
        <dbReference type="ARBA" id="ARBA00022701"/>
    </source>
</evidence>
<dbReference type="InterPro" id="IPR036525">
    <property type="entry name" value="Tubulin/FtsZ_GTPase_sf"/>
</dbReference>
<dbReference type="InterPro" id="IPR002967">
    <property type="entry name" value="Delta_tubulin"/>
</dbReference>